<dbReference type="SMART" id="SM00091">
    <property type="entry name" value="PAS"/>
    <property type="match status" value="3"/>
</dbReference>
<dbReference type="InterPro" id="IPR036097">
    <property type="entry name" value="HisK_dim/P_sf"/>
</dbReference>
<keyword evidence="15" id="KW-0175">Coiled coil</keyword>
<dbReference type="SUPFAM" id="SSF55781">
    <property type="entry name" value="GAF domain-like"/>
    <property type="match status" value="2"/>
</dbReference>
<dbReference type="Gene3D" id="3.30.450.40">
    <property type="match status" value="2"/>
</dbReference>
<feature type="domain" description="PAS" evidence="17">
    <location>
        <begin position="309"/>
        <end position="385"/>
    </location>
</feature>
<keyword evidence="8" id="KW-0547">Nucleotide-binding</keyword>
<keyword evidence="6" id="KW-0808">Transferase</keyword>
<dbReference type="PROSITE" id="PS50113">
    <property type="entry name" value="PAC"/>
    <property type="match status" value="1"/>
</dbReference>
<dbReference type="InterPro" id="IPR004358">
    <property type="entry name" value="Sig_transdc_His_kin-like_C"/>
</dbReference>
<evidence type="ECO:0000256" key="8">
    <source>
        <dbReference type="ARBA" id="ARBA00022741"/>
    </source>
</evidence>
<dbReference type="PRINTS" id="PR00344">
    <property type="entry name" value="BCTRLSENSOR"/>
</dbReference>
<protein>
    <recommendedName>
        <fullName evidence="14">Sensor-like histidine kinase SenX3</fullName>
        <ecNumber evidence="4">2.7.13.3</ecNumber>
    </recommendedName>
</protein>
<feature type="domain" description="Histidine kinase" evidence="16">
    <location>
        <begin position="754"/>
        <end position="970"/>
    </location>
</feature>
<evidence type="ECO:0000256" key="3">
    <source>
        <dbReference type="ARBA" id="ARBA00004236"/>
    </source>
</evidence>
<dbReference type="PANTHER" id="PTHR42878">
    <property type="entry name" value="TWO-COMPONENT HISTIDINE KINASE"/>
    <property type="match status" value="1"/>
</dbReference>
<dbReference type="InterPro" id="IPR050351">
    <property type="entry name" value="BphY/WalK/GraS-like"/>
</dbReference>
<evidence type="ECO:0000256" key="15">
    <source>
        <dbReference type="SAM" id="Coils"/>
    </source>
</evidence>
<dbReference type="InterPro" id="IPR000700">
    <property type="entry name" value="PAS-assoc_C"/>
</dbReference>
<sequence>MGDRARLADPARLRALAATGLSTTTAVPALDRLTALANRTLGTPIALVSLVAVDNQFFPSASGLTGATAAERRAPLSHSFCKHVVLDQAPFLVTDARADNRVRNNPSVTRGGIAAYAGFPLRSPDGHVLGAFCVADRRVRSWTENEVATLGDLTTAVESEIALRQANAELRLSAQRIRTVLDTALDAFVSIDAGGRVTAWNAAAEHLFGRTAAEALGADLTGLIVPERLRSSHEAGLARVRASGTSQLAGRRLELLAVDRTGHEFPVEMTLQVSEEVDGLRFHAFIRDITDRTAAHEALERERQRLTEEQSFLQALLDSLDTGVVACDQTGRLALFSQALLRMLGSSVQPLDAQTWSETYDLFGPDGRTPLTDAETPLARAFAGELVEGQELMIAAPGLAPRRFVANGRPIDPVGGRRIGAVVALHDVTDAYRAEKLRGIQHAVAQALSEATSAHEAAAAAIAAVAEGLGWPYGEYREVTEADDGTQVLSRVSRWAAGAVPSAFPYSASVLRAGQDLAGQAWRRSTTIVAGPAASLPCAVARIALPVSSGSTVLGVITFASDTAEPPHPDTLAMLEGVCDHVGRYLERRRAEDLALALAAARRELDRIIEQINDYVWTVEVCADGTIRSIYTSPNGTGVFGDALPTDLDLGGLMAARIHPDDRSLFLDFHTSIRAGRSAEVECRVVGFDGLTRWIWTRGVTRWEDGRLFVDGICTNVTERRELTERREELFAAERQQVARLRELDGLKDELVAVVSHELRNPISAIRGYTEILLDDPALAAEHRGHAEVIERKSAQLLQIINDLLDLARLDAGHIDLRRTSLSTSRLLSDALADHWPAAVAKNLTVVTDTPGDLLLYGDPARLRQVLDNLLSNAIKYTPDGGQVTVTAVGERGGVEVRVSDTGIGIPAEQLAQLFTRFFRARTAVEHGIRGTGLGLAVTKAIVEAHAGTVTAEPGPETGTTFRVWLPGLSASALLAEPAAEPLAEPAAATAGVPAASG</sequence>
<evidence type="ECO:0000259" key="17">
    <source>
        <dbReference type="PROSITE" id="PS50112"/>
    </source>
</evidence>
<comment type="caution">
    <text evidence="19">The sequence shown here is derived from an EMBL/GenBank/DDBJ whole genome shotgun (WGS) entry which is preliminary data.</text>
</comment>
<name>A0ABP6SQ26_9ACTN</name>
<dbReference type="SMART" id="SM00387">
    <property type="entry name" value="HATPase_c"/>
    <property type="match status" value="1"/>
</dbReference>
<dbReference type="InterPro" id="IPR036890">
    <property type="entry name" value="HATPase_C_sf"/>
</dbReference>
<evidence type="ECO:0000256" key="2">
    <source>
        <dbReference type="ARBA" id="ARBA00004141"/>
    </source>
</evidence>
<dbReference type="EMBL" id="BAAAYN010000003">
    <property type="protein sequence ID" value="GAA3382657.1"/>
    <property type="molecule type" value="Genomic_DNA"/>
</dbReference>
<evidence type="ECO:0000313" key="19">
    <source>
        <dbReference type="EMBL" id="GAA3382657.1"/>
    </source>
</evidence>
<dbReference type="InterPro" id="IPR000014">
    <property type="entry name" value="PAS"/>
</dbReference>
<dbReference type="EC" id="2.7.13.3" evidence="4"/>
<comment type="subcellular location">
    <subcellularLocation>
        <location evidence="3">Cell membrane</location>
    </subcellularLocation>
    <subcellularLocation>
        <location evidence="2">Membrane</location>
        <topology evidence="2">Multi-pass membrane protein</topology>
    </subcellularLocation>
</comment>
<dbReference type="CDD" id="cd00082">
    <property type="entry name" value="HisKA"/>
    <property type="match status" value="1"/>
</dbReference>
<dbReference type="CDD" id="cd00130">
    <property type="entry name" value="PAS"/>
    <property type="match status" value="2"/>
</dbReference>
<proteinExistence type="predicted"/>
<evidence type="ECO:0000313" key="20">
    <source>
        <dbReference type="Proteomes" id="UP001501676"/>
    </source>
</evidence>
<evidence type="ECO:0000256" key="5">
    <source>
        <dbReference type="ARBA" id="ARBA00022553"/>
    </source>
</evidence>
<evidence type="ECO:0000256" key="7">
    <source>
        <dbReference type="ARBA" id="ARBA00022692"/>
    </source>
</evidence>
<evidence type="ECO:0000256" key="6">
    <source>
        <dbReference type="ARBA" id="ARBA00022679"/>
    </source>
</evidence>
<dbReference type="Pfam" id="PF02518">
    <property type="entry name" value="HATPase_c"/>
    <property type="match status" value="1"/>
</dbReference>
<evidence type="ECO:0000256" key="12">
    <source>
        <dbReference type="ARBA" id="ARBA00023012"/>
    </source>
</evidence>
<dbReference type="InterPro" id="IPR035965">
    <property type="entry name" value="PAS-like_dom_sf"/>
</dbReference>
<dbReference type="PROSITE" id="PS50112">
    <property type="entry name" value="PAS"/>
    <property type="match status" value="2"/>
</dbReference>
<reference evidence="20" key="1">
    <citation type="journal article" date="2019" name="Int. J. Syst. Evol. Microbiol.">
        <title>The Global Catalogue of Microorganisms (GCM) 10K type strain sequencing project: providing services to taxonomists for standard genome sequencing and annotation.</title>
        <authorList>
            <consortium name="The Broad Institute Genomics Platform"/>
            <consortium name="The Broad Institute Genome Sequencing Center for Infectious Disease"/>
            <person name="Wu L."/>
            <person name="Ma J."/>
        </authorList>
    </citation>
    <scope>NUCLEOTIDE SEQUENCE [LARGE SCALE GENOMIC DNA]</scope>
    <source>
        <strain evidence="20">JCM 9458</strain>
    </source>
</reference>
<feature type="domain" description="PAS" evidence="17">
    <location>
        <begin position="173"/>
        <end position="244"/>
    </location>
</feature>
<evidence type="ECO:0000259" key="18">
    <source>
        <dbReference type="PROSITE" id="PS50113"/>
    </source>
</evidence>
<dbReference type="PROSITE" id="PS50109">
    <property type="entry name" value="HIS_KIN"/>
    <property type="match status" value="1"/>
</dbReference>
<keyword evidence="10" id="KW-0067">ATP-binding</keyword>
<evidence type="ECO:0000256" key="13">
    <source>
        <dbReference type="ARBA" id="ARBA00023136"/>
    </source>
</evidence>
<dbReference type="SUPFAM" id="SSF55785">
    <property type="entry name" value="PYP-like sensor domain (PAS domain)"/>
    <property type="match status" value="3"/>
</dbReference>
<dbReference type="PANTHER" id="PTHR42878:SF7">
    <property type="entry name" value="SENSOR HISTIDINE KINASE GLRK"/>
    <property type="match status" value="1"/>
</dbReference>
<dbReference type="InterPro" id="IPR005467">
    <property type="entry name" value="His_kinase_dom"/>
</dbReference>
<evidence type="ECO:0000256" key="11">
    <source>
        <dbReference type="ARBA" id="ARBA00022989"/>
    </source>
</evidence>
<accession>A0ABP6SQ26</accession>
<dbReference type="InterPro" id="IPR013767">
    <property type="entry name" value="PAS_fold"/>
</dbReference>
<dbReference type="SMART" id="SM00065">
    <property type="entry name" value="GAF"/>
    <property type="match status" value="2"/>
</dbReference>
<dbReference type="SMART" id="SM00388">
    <property type="entry name" value="HisKA"/>
    <property type="match status" value="1"/>
</dbReference>
<dbReference type="Gene3D" id="1.10.287.130">
    <property type="match status" value="1"/>
</dbReference>
<dbReference type="InterPro" id="IPR003661">
    <property type="entry name" value="HisK_dim/P_dom"/>
</dbReference>
<keyword evidence="7" id="KW-0812">Transmembrane</keyword>
<evidence type="ECO:0000256" key="14">
    <source>
        <dbReference type="ARBA" id="ARBA00039401"/>
    </source>
</evidence>
<evidence type="ECO:0000256" key="4">
    <source>
        <dbReference type="ARBA" id="ARBA00012438"/>
    </source>
</evidence>
<dbReference type="Proteomes" id="UP001501676">
    <property type="component" value="Unassembled WGS sequence"/>
</dbReference>
<keyword evidence="5" id="KW-0597">Phosphoprotein</keyword>
<dbReference type="SUPFAM" id="SSF47384">
    <property type="entry name" value="Homodimeric domain of signal transducing histidine kinase"/>
    <property type="match status" value="1"/>
</dbReference>
<keyword evidence="13" id="KW-0472">Membrane</keyword>
<keyword evidence="11" id="KW-1133">Transmembrane helix</keyword>
<keyword evidence="12" id="KW-0902">Two-component regulatory system</keyword>
<dbReference type="NCBIfam" id="TIGR00229">
    <property type="entry name" value="sensory_box"/>
    <property type="match status" value="1"/>
</dbReference>
<organism evidence="19 20">
    <name type="scientific">Cryptosporangium minutisporangium</name>
    <dbReference type="NCBI Taxonomy" id="113569"/>
    <lineage>
        <taxon>Bacteria</taxon>
        <taxon>Bacillati</taxon>
        <taxon>Actinomycetota</taxon>
        <taxon>Actinomycetes</taxon>
        <taxon>Cryptosporangiales</taxon>
        <taxon>Cryptosporangiaceae</taxon>
        <taxon>Cryptosporangium</taxon>
    </lineage>
</organism>
<feature type="domain" description="PAC" evidence="18">
    <location>
        <begin position="251"/>
        <end position="301"/>
    </location>
</feature>
<feature type="coiled-coil region" evidence="15">
    <location>
        <begin position="289"/>
        <end position="316"/>
    </location>
</feature>
<dbReference type="Pfam" id="PF01590">
    <property type="entry name" value="GAF"/>
    <property type="match status" value="1"/>
</dbReference>
<dbReference type="Pfam" id="PF00512">
    <property type="entry name" value="HisKA"/>
    <property type="match status" value="1"/>
</dbReference>
<gene>
    <name evidence="19" type="ORF">GCM10020369_05400</name>
</gene>
<comment type="catalytic activity">
    <reaction evidence="1">
        <text>ATP + protein L-histidine = ADP + protein N-phospho-L-histidine.</text>
        <dbReference type="EC" id="2.7.13.3"/>
    </reaction>
</comment>
<evidence type="ECO:0000256" key="1">
    <source>
        <dbReference type="ARBA" id="ARBA00000085"/>
    </source>
</evidence>
<evidence type="ECO:0000256" key="9">
    <source>
        <dbReference type="ARBA" id="ARBA00022777"/>
    </source>
</evidence>
<dbReference type="InterPro" id="IPR029016">
    <property type="entry name" value="GAF-like_dom_sf"/>
</dbReference>
<keyword evidence="9" id="KW-0418">Kinase</keyword>
<dbReference type="RefSeq" id="WP_345726327.1">
    <property type="nucleotide sequence ID" value="NZ_BAAAYN010000003.1"/>
</dbReference>
<dbReference type="SUPFAM" id="SSF55874">
    <property type="entry name" value="ATPase domain of HSP90 chaperone/DNA topoisomerase II/histidine kinase"/>
    <property type="match status" value="1"/>
</dbReference>
<dbReference type="Gene3D" id="3.30.565.10">
    <property type="entry name" value="Histidine kinase-like ATPase, C-terminal domain"/>
    <property type="match status" value="1"/>
</dbReference>
<dbReference type="Gene3D" id="3.30.450.20">
    <property type="entry name" value="PAS domain"/>
    <property type="match status" value="3"/>
</dbReference>
<evidence type="ECO:0000259" key="16">
    <source>
        <dbReference type="PROSITE" id="PS50109"/>
    </source>
</evidence>
<dbReference type="InterPro" id="IPR003594">
    <property type="entry name" value="HATPase_dom"/>
</dbReference>
<evidence type="ECO:0000256" key="10">
    <source>
        <dbReference type="ARBA" id="ARBA00022840"/>
    </source>
</evidence>
<keyword evidence="20" id="KW-1185">Reference proteome</keyword>
<dbReference type="InterPro" id="IPR003018">
    <property type="entry name" value="GAF"/>
</dbReference>
<dbReference type="CDD" id="cd00075">
    <property type="entry name" value="HATPase"/>
    <property type="match status" value="1"/>
</dbReference>
<dbReference type="Pfam" id="PF00989">
    <property type="entry name" value="PAS"/>
    <property type="match status" value="1"/>
</dbReference>
<dbReference type="Pfam" id="PF13188">
    <property type="entry name" value="PAS_8"/>
    <property type="match status" value="1"/>
</dbReference>